<keyword evidence="2" id="KW-1185">Reference proteome</keyword>
<protein>
    <submittedName>
        <fullName evidence="1">Uncharacterized protein</fullName>
    </submittedName>
</protein>
<proteinExistence type="predicted"/>
<dbReference type="Proteomes" id="UP000799757">
    <property type="component" value="Unassembled WGS sequence"/>
</dbReference>
<organism evidence="1 2">
    <name type="scientific">Melanomma pulvis-pyrius CBS 109.77</name>
    <dbReference type="NCBI Taxonomy" id="1314802"/>
    <lineage>
        <taxon>Eukaryota</taxon>
        <taxon>Fungi</taxon>
        <taxon>Dikarya</taxon>
        <taxon>Ascomycota</taxon>
        <taxon>Pezizomycotina</taxon>
        <taxon>Dothideomycetes</taxon>
        <taxon>Pleosporomycetidae</taxon>
        <taxon>Pleosporales</taxon>
        <taxon>Melanommataceae</taxon>
        <taxon>Melanomma</taxon>
    </lineage>
</organism>
<gene>
    <name evidence="1" type="ORF">K505DRAFT_389470</name>
</gene>
<dbReference type="EMBL" id="MU002031">
    <property type="protein sequence ID" value="KAF2791204.1"/>
    <property type="molecule type" value="Genomic_DNA"/>
</dbReference>
<evidence type="ECO:0000313" key="1">
    <source>
        <dbReference type="EMBL" id="KAF2791204.1"/>
    </source>
</evidence>
<sequence length="223" mass="24976">MSPVMRPHTMGHREGCSTCQIAIFAVHNSSIHKKDDKMEELKEEHDAWMLLKIREALLFPKRSIDIAGLQQWKPERIRELLAATGWVEHLDALEEEARLATHPQPCPRYRGSMYVPLQAKLYLTKVEADTEALYGSGMATEDCAKKVGDEPSYGDITKSDETLKYDSAKEQIEREVIDIKKTGGEMGVAGTTGAEGHGCSGTNTQTMTSTELKAWLLERVSRR</sequence>
<evidence type="ECO:0000313" key="2">
    <source>
        <dbReference type="Proteomes" id="UP000799757"/>
    </source>
</evidence>
<name>A0A6A6X4W2_9PLEO</name>
<dbReference type="AlphaFoldDB" id="A0A6A6X4W2"/>
<reference evidence="1" key="1">
    <citation type="journal article" date="2020" name="Stud. Mycol.">
        <title>101 Dothideomycetes genomes: a test case for predicting lifestyles and emergence of pathogens.</title>
        <authorList>
            <person name="Haridas S."/>
            <person name="Albert R."/>
            <person name="Binder M."/>
            <person name="Bloem J."/>
            <person name="Labutti K."/>
            <person name="Salamov A."/>
            <person name="Andreopoulos B."/>
            <person name="Baker S."/>
            <person name="Barry K."/>
            <person name="Bills G."/>
            <person name="Bluhm B."/>
            <person name="Cannon C."/>
            <person name="Castanera R."/>
            <person name="Culley D."/>
            <person name="Daum C."/>
            <person name="Ezra D."/>
            <person name="Gonzalez J."/>
            <person name="Henrissat B."/>
            <person name="Kuo A."/>
            <person name="Liang C."/>
            <person name="Lipzen A."/>
            <person name="Lutzoni F."/>
            <person name="Magnuson J."/>
            <person name="Mondo S."/>
            <person name="Nolan M."/>
            <person name="Ohm R."/>
            <person name="Pangilinan J."/>
            <person name="Park H.-J."/>
            <person name="Ramirez L."/>
            <person name="Alfaro M."/>
            <person name="Sun H."/>
            <person name="Tritt A."/>
            <person name="Yoshinaga Y."/>
            <person name="Zwiers L.-H."/>
            <person name="Turgeon B."/>
            <person name="Goodwin S."/>
            <person name="Spatafora J."/>
            <person name="Crous P."/>
            <person name="Grigoriev I."/>
        </authorList>
    </citation>
    <scope>NUCLEOTIDE SEQUENCE</scope>
    <source>
        <strain evidence="1">CBS 109.77</strain>
    </source>
</reference>
<accession>A0A6A6X4W2</accession>